<dbReference type="PANTHER" id="PTHR48050">
    <property type="entry name" value="STEROL 3-BETA-GLUCOSYLTRANSFERASE"/>
    <property type="match status" value="1"/>
</dbReference>
<organism evidence="4 5">
    <name type="scientific">Streptomyces nitrosporeus</name>
    <dbReference type="NCBI Taxonomy" id="28894"/>
    <lineage>
        <taxon>Bacteria</taxon>
        <taxon>Bacillati</taxon>
        <taxon>Actinomycetota</taxon>
        <taxon>Actinomycetes</taxon>
        <taxon>Kitasatosporales</taxon>
        <taxon>Streptomycetaceae</taxon>
        <taxon>Streptomyces</taxon>
    </lineage>
</organism>
<evidence type="ECO:0000256" key="2">
    <source>
        <dbReference type="ARBA" id="ARBA00022679"/>
    </source>
</evidence>
<dbReference type="Gene3D" id="3.40.50.2000">
    <property type="entry name" value="Glycogen Phosphorylase B"/>
    <property type="match status" value="2"/>
</dbReference>
<dbReference type="AlphaFoldDB" id="A0A5J6FC46"/>
<dbReference type="CDD" id="cd03784">
    <property type="entry name" value="GT1_Gtf-like"/>
    <property type="match status" value="1"/>
</dbReference>
<evidence type="ECO:0000256" key="1">
    <source>
        <dbReference type="ARBA" id="ARBA00009995"/>
    </source>
</evidence>
<proteinExistence type="inferred from homology"/>
<gene>
    <name evidence="4" type="ORF">CP967_19925</name>
</gene>
<dbReference type="EMBL" id="CP023702">
    <property type="protein sequence ID" value="QEU73958.1"/>
    <property type="molecule type" value="Genomic_DNA"/>
</dbReference>
<reference evidence="4 5" key="1">
    <citation type="submission" date="2017-09" db="EMBL/GenBank/DDBJ databases">
        <authorList>
            <person name="Lee N."/>
            <person name="Cho B.-K."/>
        </authorList>
    </citation>
    <scope>NUCLEOTIDE SEQUENCE [LARGE SCALE GENOMIC DNA]</scope>
    <source>
        <strain evidence="4 5">ATCC 12769</strain>
    </source>
</reference>
<dbReference type="FunFam" id="3.40.50.2000:FF:000072">
    <property type="entry name" value="Glycosyl transferase"/>
    <property type="match status" value="1"/>
</dbReference>
<evidence type="ECO:0000259" key="3">
    <source>
        <dbReference type="Pfam" id="PF06722"/>
    </source>
</evidence>
<evidence type="ECO:0000313" key="4">
    <source>
        <dbReference type="EMBL" id="QEU73958.1"/>
    </source>
</evidence>
<dbReference type="GO" id="GO:0017000">
    <property type="term" value="P:antibiotic biosynthetic process"/>
    <property type="evidence" value="ECO:0007669"/>
    <property type="project" value="UniProtKB-ARBA"/>
</dbReference>
<dbReference type="KEGG" id="snk:CP967_19925"/>
<dbReference type="InterPro" id="IPR050426">
    <property type="entry name" value="Glycosyltransferase_28"/>
</dbReference>
<dbReference type="InterPro" id="IPR006326">
    <property type="entry name" value="UDPGT_MGT-like"/>
</dbReference>
<keyword evidence="5" id="KW-1185">Reference proteome</keyword>
<dbReference type="NCBIfam" id="TIGR01426">
    <property type="entry name" value="MGT"/>
    <property type="match status" value="1"/>
</dbReference>
<dbReference type="Proteomes" id="UP000326178">
    <property type="component" value="Chromosome"/>
</dbReference>
<keyword evidence="2 4" id="KW-0808">Transferase</keyword>
<evidence type="ECO:0000313" key="5">
    <source>
        <dbReference type="Proteomes" id="UP000326178"/>
    </source>
</evidence>
<sequence length="409" mass="43931">MTRPAFPNKPTIPGAGVPVKKHIAFLNIPAAGHVTPTLGVVEELVRRGHRVSYLAAGDFAERIASTGAEVIPYTSTIDPRTIAPTGAEDWLARVLLGAVREAAATAPVLEDHFGDDPPDCLVYDISMQFLGRVMARKLGVPGIQLYPVLISRQYFSEAEEAAEGMFGELTRELRAFADAHGLGEVTLDELMADAAHNISFMPRAFQTDGDSFPEDRYTFAGITLRESDLRGTWRPSGDNPVVLISLGTTFNTQPEFFAMCAKAFEGLPWHVVIAAGPGVDLDAVGELPPNAEIHTWLTLQAVLEHAGAFVCHGGAGNTMNALYAGVPLVSVPHNGDSEMIAGRTGELRLGRVLDPEEVTPETLREAVLEVASDPVVRENLRTMREHMHKAGGAPRAADAILGHLRTAAK</sequence>
<comment type="similarity">
    <text evidence="1">Belongs to the UDP-glycosyltransferase family.</text>
</comment>
<dbReference type="OrthoDB" id="6620093at2"/>
<dbReference type="GO" id="GO:0008194">
    <property type="term" value="F:UDP-glycosyltransferase activity"/>
    <property type="evidence" value="ECO:0007669"/>
    <property type="project" value="InterPro"/>
</dbReference>
<name>A0A5J6FC46_9ACTN</name>
<protein>
    <submittedName>
        <fullName evidence="4">Oleandomycin glycosyltransferase</fullName>
    </submittedName>
</protein>
<dbReference type="SUPFAM" id="SSF53756">
    <property type="entry name" value="UDP-Glycosyltransferase/glycogen phosphorylase"/>
    <property type="match status" value="1"/>
</dbReference>
<accession>A0A5J6FC46</accession>
<dbReference type="InterPro" id="IPR010610">
    <property type="entry name" value="EryCIII-like_C"/>
</dbReference>
<feature type="domain" description="Erythromycin biosynthesis protein CIII-like C-terminal" evidence="3">
    <location>
        <begin position="273"/>
        <end position="388"/>
    </location>
</feature>
<dbReference type="GO" id="GO:0016758">
    <property type="term" value="F:hexosyltransferase activity"/>
    <property type="evidence" value="ECO:0007669"/>
    <property type="project" value="InterPro"/>
</dbReference>
<dbReference type="PANTHER" id="PTHR48050:SF13">
    <property type="entry name" value="STEROL 3-BETA-GLUCOSYLTRANSFERASE UGT80A2"/>
    <property type="match status" value="1"/>
</dbReference>
<dbReference type="InterPro" id="IPR002213">
    <property type="entry name" value="UDP_glucos_trans"/>
</dbReference>
<dbReference type="Pfam" id="PF06722">
    <property type="entry name" value="EryCIII-like_C"/>
    <property type="match status" value="1"/>
</dbReference>